<name>A0A5L4VQ81_CAMFE</name>
<feature type="region of interest" description="Disordered" evidence="3">
    <location>
        <begin position="17"/>
        <end position="38"/>
    </location>
</feature>
<evidence type="ECO:0000256" key="2">
    <source>
        <dbReference type="ARBA" id="ARBA00022803"/>
    </source>
</evidence>
<reference evidence="5 6" key="1">
    <citation type="submission" date="2018-06" db="EMBL/GenBank/DDBJ databases">
        <authorList>
            <consortium name="PulseNet: The National Subtyping Network for Foodborne Disease Surveillance"/>
            <person name="Tarr C.L."/>
            <person name="Trees E."/>
            <person name="Katz L.S."/>
            <person name="Carleton-Romer H.A."/>
            <person name="Stroika S."/>
            <person name="Kucerova Z."/>
            <person name="Roache K.F."/>
            <person name="Sabol A.L."/>
            <person name="Besser J."/>
            <person name="Gerner-Smidt P."/>
        </authorList>
    </citation>
    <scope>NUCLEOTIDE SEQUENCE [LARGE SCALE GENOMIC DNA]</scope>
    <source>
        <strain evidence="5 6">PNUSAC001503</strain>
    </source>
</reference>
<protein>
    <submittedName>
        <fullName evidence="5">Tetratricopeptide repeat protein</fullName>
    </submittedName>
</protein>
<dbReference type="PROSITE" id="PS50005">
    <property type="entry name" value="TPR"/>
    <property type="match status" value="2"/>
</dbReference>
<keyword evidence="6" id="KW-1185">Reference proteome</keyword>
<keyword evidence="2" id="KW-0802">TPR repeat</keyword>
<dbReference type="InterPro" id="IPR019734">
    <property type="entry name" value="TPR_rpt"/>
</dbReference>
<dbReference type="OMA" id="FYYAPFK"/>
<accession>A0A5L4VQ81</accession>
<sequence>MADEQNEVQKEEIVILEKDDGDITPLEDLDKKEEQVETPKLQKKPKKNIFIIAAASGAIALILLIAIILLLKKDETKEQPTKNLEQPKQTQVITQKFSPSKIDDMLKKANSLYESGNKFEALKIYENVAIYNEALSNYNLGVSQMNQSKFEDAISSFKKAIENNENTSVSALNAAVSALEINNEPLFKYYIELANAFLSKESDSSLYDYYNALINYYKGYYIEALHILDSSKNRYYEGQKNYLRSKILSYIYQDKQSIKALENTNTFDTNIPMGLLYARLGEYDLARKYLNKALVDENNADSTKLALALIDIKTGQFGSAALNLKDINDKNSTFISETYPIKTILNPELFDINMAQKKFSVDMLFSKDNIYQILFYFTPYKVFDAKQTINYIRKGGISVFIDENTQADEYLKTSGAISKVNLNLSKTIATALNYNLREANKEFLNIIKIYSGHSILHYNLALTYAQLGNFSEAYRHFITSYHLDSTNYLAGVYAVMTSSMIGKDNKKLISEILDNLNEDSNLNQENIYDSMVQLVLGNNGVLQRWLDTDNSTNILNIVFDIIAAQITGRKDIIISKTDKLKEILPNDIMANILYSTARFTDNNIKDYARDIQHGFFNNNVNKKALYGGANIIRIQYIKLLQIAGLLNVERDRIKSDLEISTQNAQNILQTLAYIDLFTANFEESYSIYNELIDNKNVNDPNTLFLASVASIGARHPESAIGYLELSKLVDPTSIEDRLALGMLYQEVGNIDAAISQYENIGNTSYKSEFFTFELVN</sequence>
<keyword evidence="4" id="KW-0472">Membrane</keyword>
<dbReference type="AlphaFoldDB" id="A0A5L4VQ81"/>
<dbReference type="GeneID" id="61065161"/>
<dbReference type="Pfam" id="PF13181">
    <property type="entry name" value="TPR_8"/>
    <property type="match status" value="1"/>
</dbReference>
<dbReference type="Proteomes" id="UP000535509">
    <property type="component" value="Unassembled WGS sequence"/>
</dbReference>
<dbReference type="SMART" id="SM00028">
    <property type="entry name" value="TPR"/>
    <property type="match status" value="3"/>
</dbReference>
<dbReference type="InterPro" id="IPR011990">
    <property type="entry name" value="TPR-like_helical_dom_sf"/>
</dbReference>
<keyword evidence="1" id="KW-0677">Repeat</keyword>
<dbReference type="Gene3D" id="1.25.40.10">
    <property type="entry name" value="Tetratricopeptide repeat domain"/>
    <property type="match status" value="4"/>
</dbReference>
<evidence type="ECO:0000256" key="4">
    <source>
        <dbReference type="SAM" id="Phobius"/>
    </source>
</evidence>
<dbReference type="Pfam" id="PF13432">
    <property type="entry name" value="TPR_16"/>
    <property type="match status" value="1"/>
</dbReference>
<dbReference type="InterPro" id="IPR050498">
    <property type="entry name" value="Ycf3"/>
</dbReference>
<evidence type="ECO:0000313" key="6">
    <source>
        <dbReference type="Proteomes" id="UP000535509"/>
    </source>
</evidence>
<dbReference type="PANTHER" id="PTHR44858">
    <property type="entry name" value="TETRATRICOPEPTIDE REPEAT PROTEIN 6"/>
    <property type="match status" value="1"/>
</dbReference>
<evidence type="ECO:0000256" key="1">
    <source>
        <dbReference type="ARBA" id="ARBA00022737"/>
    </source>
</evidence>
<gene>
    <name evidence="5" type="ORF">CX802_04030</name>
</gene>
<feature type="compositionally biased region" description="Basic and acidic residues" evidence="3">
    <location>
        <begin position="28"/>
        <end position="37"/>
    </location>
</feature>
<dbReference type="RefSeq" id="WP_011732166.1">
    <property type="nucleotide sequence ID" value="NZ_AACCWR020000009.1"/>
</dbReference>
<feature type="transmembrane region" description="Helical" evidence="4">
    <location>
        <begin position="49"/>
        <end position="71"/>
    </location>
</feature>
<keyword evidence="4" id="KW-1133">Transmembrane helix</keyword>
<dbReference type="EMBL" id="AABTCC010000009">
    <property type="protein sequence ID" value="EAI8859013.1"/>
    <property type="molecule type" value="Genomic_DNA"/>
</dbReference>
<organism evidence="5 6">
    <name type="scientific">Campylobacter fetus</name>
    <dbReference type="NCBI Taxonomy" id="196"/>
    <lineage>
        <taxon>Bacteria</taxon>
        <taxon>Pseudomonadati</taxon>
        <taxon>Campylobacterota</taxon>
        <taxon>Epsilonproteobacteria</taxon>
        <taxon>Campylobacterales</taxon>
        <taxon>Campylobacteraceae</taxon>
        <taxon>Campylobacter</taxon>
    </lineage>
</organism>
<evidence type="ECO:0000256" key="3">
    <source>
        <dbReference type="SAM" id="MobiDB-lite"/>
    </source>
</evidence>
<dbReference type="PANTHER" id="PTHR44858:SF1">
    <property type="entry name" value="UDP-N-ACETYLGLUCOSAMINE--PEPTIDE N-ACETYLGLUCOSAMINYLTRANSFERASE SPINDLY-RELATED"/>
    <property type="match status" value="1"/>
</dbReference>
<evidence type="ECO:0000313" key="5">
    <source>
        <dbReference type="EMBL" id="EAI8859013.1"/>
    </source>
</evidence>
<dbReference type="SUPFAM" id="SSF48452">
    <property type="entry name" value="TPR-like"/>
    <property type="match status" value="3"/>
</dbReference>
<comment type="caution">
    <text evidence="5">The sequence shown here is derived from an EMBL/GenBank/DDBJ whole genome shotgun (WGS) entry which is preliminary data.</text>
</comment>
<proteinExistence type="predicted"/>
<keyword evidence="4" id="KW-0812">Transmembrane</keyword>